<organism evidence="2 3">
    <name type="scientific">Pseudomonas brassicacearum</name>
    <dbReference type="NCBI Taxonomy" id="930166"/>
    <lineage>
        <taxon>Bacteria</taxon>
        <taxon>Pseudomonadati</taxon>
        <taxon>Pseudomonadota</taxon>
        <taxon>Gammaproteobacteria</taxon>
        <taxon>Pseudomonadales</taxon>
        <taxon>Pseudomonadaceae</taxon>
        <taxon>Pseudomonas</taxon>
    </lineage>
</organism>
<evidence type="ECO:0000256" key="1">
    <source>
        <dbReference type="SAM" id="MobiDB-lite"/>
    </source>
</evidence>
<evidence type="ECO:0000313" key="3">
    <source>
        <dbReference type="Proteomes" id="UP000286351"/>
    </source>
</evidence>
<dbReference type="AlphaFoldDB" id="A0A423JVS0"/>
<evidence type="ECO:0008006" key="4">
    <source>
        <dbReference type="Google" id="ProtNLM"/>
    </source>
</evidence>
<sequence length="75" mass="8508">MAIEDTKRVYSTSSEESANKYLALGWKLISLSTNEHSPVHVVTYYKLAWQSEGEPIEPEKTDWSKNPFLGGGEFE</sequence>
<protein>
    <recommendedName>
        <fullName evidence="4">DUF4177 domain-containing protein</fullName>
    </recommendedName>
</protein>
<accession>A0A423JVS0</accession>
<evidence type="ECO:0000313" key="2">
    <source>
        <dbReference type="EMBL" id="RON41773.1"/>
    </source>
</evidence>
<comment type="caution">
    <text evidence="2">The sequence shown here is derived from an EMBL/GenBank/DDBJ whole genome shotgun (WGS) entry which is preliminary data.</text>
</comment>
<reference evidence="2 3" key="1">
    <citation type="submission" date="2016-10" db="EMBL/GenBank/DDBJ databases">
        <title>Comparative genome analysis of multiple Pseudomonas spp. focuses on biocontrol and plant growth promoting traits.</title>
        <authorList>
            <person name="Tao X.-Y."/>
            <person name="Taylor C.G."/>
        </authorList>
    </citation>
    <scope>NUCLEOTIDE SEQUENCE [LARGE SCALE GENOMIC DNA]</scope>
    <source>
        <strain evidence="2 3">38D4</strain>
    </source>
</reference>
<gene>
    <name evidence="2" type="ORF">BK664_04275</name>
</gene>
<proteinExistence type="predicted"/>
<name>A0A423JVS0_9PSED</name>
<dbReference type="EMBL" id="MOBO01000002">
    <property type="protein sequence ID" value="RON41773.1"/>
    <property type="molecule type" value="Genomic_DNA"/>
</dbReference>
<feature type="region of interest" description="Disordered" evidence="1">
    <location>
        <begin position="56"/>
        <end position="75"/>
    </location>
</feature>
<dbReference type="Proteomes" id="UP000286351">
    <property type="component" value="Unassembled WGS sequence"/>
</dbReference>
<dbReference type="RefSeq" id="WP_123364692.1">
    <property type="nucleotide sequence ID" value="NZ_MOBO01000002.1"/>
</dbReference>